<evidence type="ECO:0000313" key="1">
    <source>
        <dbReference type="EMBL" id="CEL09914.1"/>
    </source>
</evidence>
<dbReference type="AlphaFoldDB" id="A0A0U5CGV0"/>
<proteinExistence type="predicted"/>
<gene>
    <name evidence="1" type="ORF">ASPCAL13042</name>
</gene>
<dbReference type="Proteomes" id="UP000054771">
    <property type="component" value="Unassembled WGS sequence"/>
</dbReference>
<evidence type="ECO:0000313" key="2">
    <source>
        <dbReference type="Proteomes" id="UP000054771"/>
    </source>
</evidence>
<dbReference type="STRING" id="454130.A0A0U5CGV0"/>
<protein>
    <submittedName>
        <fullName evidence="1">Uncharacterized protein</fullName>
    </submittedName>
</protein>
<name>A0A0U5CGV0_ASPCI</name>
<dbReference type="OrthoDB" id="4369670at2759"/>
<accession>A0A0U5CGV0</accession>
<organism evidence="1 2">
    <name type="scientific">Aspergillus calidoustus</name>
    <dbReference type="NCBI Taxonomy" id="454130"/>
    <lineage>
        <taxon>Eukaryota</taxon>
        <taxon>Fungi</taxon>
        <taxon>Dikarya</taxon>
        <taxon>Ascomycota</taxon>
        <taxon>Pezizomycotina</taxon>
        <taxon>Eurotiomycetes</taxon>
        <taxon>Eurotiomycetidae</taxon>
        <taxon>Eurotiales</taxon>
        <taxon>Aspergillaceae</taxon>
        <taxon>Aspergillus</taxon>
        <taxon>Aspergillus subgen. Nidulantes</taxon>
    </lineage>
</organism>
<dbReference type="EMBL" id="CDMC01000016">
    <property type="protein sequence ID" value="CEL09914.1"/>
    <property type="molecule type" value="Genomic_DNA"/>
</dbReference>
<keyword evidence="2" id="KW-1185">Reference proteome</keyword>
<sequence length="210" mass="23588">MVFRFSALMTDTKDILHNSTTSQLIVLQIIRQYVRERGGYAEWTPDNIDPNVLAWLKQKKFGTDDIRRLEASAESLTQALLLLTHLVPRAPIKRAGSMIPRSKQRRHTVFGTEITARVRLLLDEVLGRDRLANIPSGDISVWPCIGLVDRETVEVQQELEQDRVEAADIAVGDGSIAQLRLSSQDRLVETMQDVISNPASPTPRKHTVVS</sequence>
<reference evidence="2" key="1">
    <citation type="journal article" date="2016" name="Genome Announc.">
        <title>Draft genome sequences of fungus Aspergillus calidoustus.</title>
        <authorList>
            <person name="Horn F."/>
            <person name="Linde J."/>
            <person name="Mattern D.J."/>
            <person name="Walther G."/>
            <person name="Guthke R."/>
            <person name="Scherlach K."/>
            <person name="Martin K."/>
            <person name="Brakhage A.A."/>
            <person name="Petzke L."/>
            <person name="Valiante V."/>
        </authorList>
    </citation>
    <scope>NUCLEOTIDE SEQUENCE [LARGE SCALE GENOMIC DNA]</scope>
    <source>
        <strain evidence="2">SF006504</strain>
    </source>
</reference>